<dbReference type="OrthoDB" id="822841at2"/>
<keyword evidence="2" id="KW-1185">Reference proteome</keyword>
<dbReference type="AlphaFoldDB" id="A0A517QWK1"/>
<sequence length="160" mass="17913">MIPPIDASRLIECLGKPIDSTPDQAWFNGDIGERETGLEGDIMYLHLPDIGVNINASLSGFIESIFLCGGHAESYSKFEDNFSRFEGLLPCGLRFSYSKEDVRKQLGDPTLCCEQHQDSILGRNPPWDRYDDDKKSIHLQYSSDCQNITCVTLMHPSAVP</sequence>
<dbReference type="EMBL" id="CP036268">
    <property type="protein sequence ID" value="QDT36042.1"/>
    <property type="molecule type" value="Genomic_DNA"/>
</dbReference>
<evidence type="ECO:0000313" key="2">
    <source>
        <dbReference type="Proteomes" id="UP000317318"/>
    </source>
</evidence>
<reference evidence="1 2" key="1">
    <citation type="submission" date="2019-02" db="EMBL/GenBank/DDBJ databases">
        <title>Deep-cultivation of Planctomycetes and their phenomic and genomic characterization uncovers novel biology.</title>
        <authorList>
            <person name="Wiegand S."/>
            <person name="Jogler M."/>
            <person name="Boedeker C."/>
            <person name="Pinto D."/>
            <person name="Vollmers J."/>
            <person name="Rivas-Marin E."/>
            <person name="Kohn T."/>
            <person name="Peeters S.H."/>
            <person name="Heuer A."/>
            <person name="Rast P."/>
            <person name="Oberbeckmann S."/>
            <person name="Bunk B."/>
            <person name="Jeske O."/>
            <person name="Meyerdierks A."/>
            <person name="Storesund J.E."/>
            <person name="Kallscheuer N."/>
            <person name="Luecker S."/>
            <person name="Lage O.M."/>
            <person name="Pohl T."/>
            <person name="Merkel B.J."/>
            <person name="Hornburger P."/>
            <person name="Mueller R.-W."/>
            <person name="Bruemmer F."/>
            <person name="Labrenz M."/>
            <person name="Spormann A.M."/>
            <person name="Op den Camp H."/>
            <person name="Overmann J."/>
            <person name="Amann R."/>
            <person name="Jetten M.S.M."/>
            <person name="Mascher T."/>
            <person name="Medema M.H."/>
            <person name="Devos D.P."/>
            <person name="Kaster A.-K."/>
            <person name="Ovreas L."/>
            <person name="Rohde M."/>
            <person name="Galperin M.Y."/>
            <person name="Jogler C."/>
        </authorList>
    </citation>
    <scope>NUCLEOTIDE SEQUENCE [LARGE SCALE GENOMIC DNA]</scope>
    <source>
        <strain evidence="1 2">Pan189</strain>
    </source>
</reference>
<proteinExistence type="predicted"/>
<protein>
    <submittedName>
        <fullName evidence="1">Uncharacterized protein</fullName>
    </submittedName>
</protein>
<gene>
    <name evidence="1" type="ORF">Pan189_03970</name>
</gene>
<accession>A0A517QWK1</accession>
<dbReference type="Proteomes" id="UP000317318">
    <property type="component" value="Chromosome"/>
</dbReference>
<name>A0A517QWK1_9PLAN</name>
<evidence type="ECO:0000313" key="1">
    <source>
        <dbReference type="EMBL" id="QDT36042.1"/>
    </source>
</evidence>
<organism evidence="1 2">
    <name type="scientific">Stratiformator vulcanicus</name>
    <dbReference type="NCBI Taxonomy" id="2527980"/>
    <lineage>
        <taxon>Bacteria</taxon>
        <taxon>Pseudomonadati</taxon>
        <taxon>Planctomycetota</taxon>
        <taxon>Planctomycetia</taxon>
        <taxon>Planctomycetales</taxon>
        <taxon>Planctomycetaceae</taxon>
        <taxon>Stratiformator</taxon>
    </lineage>
</organism>
<dbReference type="RefSeq" id="WP_145362277.1">
    <property type="nucleotide sequence ID" value="NZ_CP036268.1"/>
</dbReference>
<dbReference type="KEGG" id="svp:Pan189_03970"/>